<name>A0A645BX85_9ZZZZ</name>
<accession>A0A645BX85</accession>
<organism evidence="1">
    <name type="scientific">bioreactor metagenome</name>
    <dbReference type="NCBI Taxonomy" id="1076179"/>
    <lineage>
        <taxon>unclassified sequences</taxon>
        <taxon>metagenomes</taxon>
        <taxon>ecological metagenomes</taxon>
    </lineage>
</organism>
<comment type="caution">
    <text evidence="1">The sequence shown here is derived from an EMBL/GenBank/DDBJ whole genome shotgun (WGS) entry which is preliminary data.</text>
</comment>
<dbReference type="AlphaFoldDB" id="A0A645BX85"/>
<sequence>MQARFRFPQTVLRPAGDDDFLVADIGFQDLVQADLHRAAFIDCDHIEVIVYLQICIFEQIVEDPFRICFFFQFDNNLQPRAV</sequence>
<protein>
    <submittedName>
        <fullName evidence="1">Uncharacterized protein</fullName>
    </submittedName>
</protein>
<proteinExistence type="predicted"/>
<dbReference type="EMBL" id="VSSQ01021022">
    <property type="protein sequence ID" value="MPM66344.1"/>
    <property type="molecule type" value="Genomic_DNA"/>
</dbReference>
<reference evidence="1" key="1">
    <citation type="submission" date="2019-08" db="EMBL/GenBank/DDBJ databases">
        <authorList>
            <person name="Kucharzyk K."/>
            <person name="Murdoch R.W."/>
            <person name="Higgins S."/>
            <person name="Loffler F."/>
        </authorList>
    </citation>
    <scope>NUCLEOTIDE SEQUENCE</scope>
</reference>
<gene>
    <name evidence="1" type="ORF">SDC9_113251</name>
</gene>
<evidence type="ECO:0000313" key="1">
    <source>
        <dbReference type="EMBL" id="MPM66344.1"/>
    </source>
</evidence>